<proteinExistence type="inferred from homology"/>
<dbReference type="EMBL" id="JJML01000064">
    <property type="protein sequence ID" value="KGF71562.1"/>
    <property type="molecule type" value="Genomic_DNA"/>
</dbReference>
<dbReference type="InterPro" id="IPR050090">
    <property type="entry name" value="Tyrosine_recombinase_XerCD"/>
</dbReference>
<feature type="domain" description="Tyr recombinase" evidence="4">
    <location>
        <begin position="7"/>
        <end position="184"/>
    </location>
</feature>
<evidence type="ECO:0000259" key="4">
    <source>
        <dbReference type="PROSITE" id="PS51898"/>
    </source>
</evidence>
<dbReference type="InterPro" id="IPR011010">
    <property type="entry name" value="DNA_brk_join_enz"/>
</dbReference>
<dbReference type="Gene3D" id="1.10.443.10">
    <property type="entry name" value="Intergrase catalytic core"/>
    <property type="match status" value="1"/>
</dbReference>
<dbReference type="RefSeq" id="WP_036536381.1">
    <property type="nucleotide sequence ID" value="NZ_JJML01000064.1"/>
</dbReference>
<comment type="caution">
    <text evidence="5">The sequence shown here is derived from an EMBL/GenBank/DDBJ whole genome shotgun (WGS) entry which is preliminary data.</text>
</comment>
<evidence type="ECO:0000256" key="1">
    <source>
        <dbReference type="ARBA" id="ARBA00008857"/>
    </source>
</evidence>
<keyword evidence="3" id="KW-0233">DNA recombination</keyword>
<dbReference type="PROSITE" id="PS51898">
    <property type="entry name" value="TYR_RECOMBINASE"/>
    <property type="match status" value="1"/>
</dbReference>
<keyword evidence="2" id="KW-0238">DNA-binding</keyword>
<accession>A0A098THV0</accession>
<keyword evidence="6" id="KW-1185">Reference proteome</keyword>
<evidence type="ECO:0000313" key="6">
    <source>
        <dbReference type="Proteomes" id="UP000030170"/>
    </source>
</evidence>
<reference evidence="5 6" key="1">
    <citation type="journal article" date="2014" name="Mol. Ecol.">
        <title>Evolution of Synechococcus.</title>
        <authorList>
            <person name="Dvorak P."/>
            <person name="Casamatta D."/>
            <person name="Hasler P."/>
            <person name="Poulickova A."/>
            <person name="Ondrej V."/>
            <person name="Sanges R."/>
        </authorList>
    </citation>
    <scope>NUCLEOTIDE SEQUENCE [LARGE SCALE GENOMIC DNA]</scope>
    <source>
        <strain evidence="5 6">CAUP A 1101</strain>
    </source>
</reference>
<dbReference type="GO" id="GO:0006310">
    <property type="term" value="P:DNA recombination"/>
    <property type="evidence" value="ECO:0007669"/>
    <property type="project" value="UniProtKB-KW"/>
</dbReference>
<name>A0A098THV0_9CYAN</name>
<organism evidence="5 6">
    <name type="scientific">Neosynechococcus sphagnicola sy1</name>
    <dbReference type="NCBI Taxonomy" id="1497020"/>
    <lineage>
        <taxon>Bacteria</taxon>
        <taxon>Bacillati</taxon>
        <taxon>Cyanobacteriota</taxon>
        <taxon>Cyanophyceae</taxon>
        <taxon>Neosynechococcales</taxon>
        <taxon>Neosynechococcaceae</taxon>
        <taxon>Neosynechococcus</taxon>
    </lineage>
</organism>
<dbReference type="STRING" id="1497020.DO97_17505"/>
<dbReference type="InterPro" id="IPR002104">
    <property type="entry name" value="Integrase_catalytic"/>
</dbReference>
<dbReference type="Proteomes" id="UP000030170">
    <property type="component" value="Unassembled WGS sequence"/>
</dbReference>
<evidence type="ECO:0000256" key="2">
    <source>
        <dbReference type="ARBA" id="ARBA00023125"/>
    </source>
</evidence>
<dbReference type="GO" id="GO:0003677">
    <property type="term" value="F:DNA binding"/>
    <property type="evidence" value="ECO:0007669"/>
    <property type="project" value="UniProtKB-KW"/>
</dbReference>
<dbReference type="SUPFAM" id="SSF56349">
    <property type="entry name" value="DNA breaking-rejoining enzymes"/>
    <property type="match status" value="1"/>
</dbReference>
<dbReference type="InterPro" id="IPR013762">
    <property type="entry name" value="Integrase-like_cat_sf"/>
</dbReference>
<gene>
    <name evidence="5" type="ORF">DO97_17505</name>
</gene>
<dbReference type="PANTHER" id="PTHR30349">
    <property type="entry name" value="PHAGE INTEGRASE-RELATED"/>
    <property type="match status" value="1"/>
</dbReference>
<dbReference type="Pfam" id="PF00589">
    <property type="entry name" value="Phage_integrase"/>
    <property type="match status" value="1"/>
</dbReference>
<dbReference type="OrthoDB" id="456420at2"/>
<dbReference type="PANTHER" id="PTHR30349:SF41">
    <property type="entry name" value="INTEGRASE_RECOMBINASE PROTEIN MJ0367-RELATED"/>
    <property type="match status" value="1"/>
</dbReference>
<sequence>MKNNRSGQAEPLTKEEFWQVYEALQSHHHRLIFALCWFTTERPGAILKLTVAAVYEQPRKPRGTIVIPAWSRKDRQTREVPVSRKLKGILSQYIHPPTGWLFPSPLDEEQCLSFSAYQKALTRAFRILGFSGYSTYSTRRGSITHLSRQGLSIKNIQAISGHKSLTCLQRYIEVSPAEREAAIALL</sequence>
<protein>
    <recommendedName>
        <fullName evidence="4">Tyr recombinase domain-containing protein</fullName>
    </recommendedName>
</protein>
<comment type="similarity">
    <text evidence="1">Belongs to the 'phage' integrase family.</text>
</comment>
<evidence type="ECO:0000256" key="3">
    <source>
        <dbReference type="ARBA" id="ARBA00023172"/>
    </source>
</evidence>
<dbReference type="GO" id="GO:0015074">
    <property type="term" value="P:DNA integration"/>
    <property type="evidence" value="ECO:0007669"/>
    <property type="project" value="InterPro"/>
</dbReference>
<dbReference type="AlphaFoldDB" id="A0A098THV0"/>
<evidence type="ECO:0000313" key="5">
    <source>
        <dbReference type="EMBL" id="KGF71562.1"/>
    </source>
</evidence>